<accession>A0A0D3KUF5</accession>
<dbReference type="RefSeq" id="XP_005791819.1">
    <property type="nucleotide sequence ID" value="XM_005791762.1"/>
</dbReference>
<proteinExistence type="predicted"/>
<dbReference type="PaxDb" id="2903-EOD39390"/>
<dbReference type="KEGG" id="ehx:EMIHUDRAFT_223603"/>
<feature type="compositionally biased region" description="Basic and acidic residues" evidence="1">
    <location>
        <begin position="114"/>
        <end position="127"/>
    </location>
</feature>
<sequence length="153" mass="16710">MNARAHIWSTDIGSTDTVCGCSSKSDETSIRTVSVYKSTQQDELGVRLSNSRSRSRKGPVALKPDKSFGERAVGYGQLLAVNGEPAEGEVTLMVVSEGRNRRRSSSSVREDEEYMRQLRAERLRRGLPENPSPQPDTRAQDGAEDCGDCACAS</sequence>
<dbReference type="EnsemblProtists" id="EOD39390">
    <property type="protein sequence ID" value="EOD39390"/>
    <property type="gene ID" value="EMIHUDRAFT_223603"/>
</dbReference>
<dbReference type="GeneID" id="17284661"/>
<organism evidence="2 3">
    <name type="scientific">Emiliania huxleyi (strain CCMP1516)</name>
    <dbReference type="NCBI Taxonomy" id="280463"/>
    <lineage>
        <taxon>Eukaryota</taxon>
        <taxon>Haptista</taxon>
        <taxon>Haptophyta</taxon>
        <taxon>Prymnesiophyceae</taxon>
        <taxon>Isochrysidales</taxon>
        <taxon>Noelaerhabdaceae</taxon>
        <taxon>Emiliania</taxon>
    </lineage>
</organism>
<protein>
    <recommendedName>
        <fullName evidence="4">PDZ domain-containing protein</fullName>
    </recommendedName>
</protein>
<name>A0A0D3KUF5_EMIH1</name>
<reference evidence="3" key="1">
    <citation type="journal article" date="2013" name="Nature">
        <title>Pan genome of the phytoplankton Emiliania underpins its global distribution.</title>
        <authorList>
            <person name="Read B.A."/>
            <person name="Kegel J."/>
            <person name="Klute M.J."/>
            <person name="Kuo A."/>
            <person name="Lefebvre S.C."/>
            <person name="Maumus F."/>
            <person name="Mayer C."/>
            <person name="Miller J."/>
            <person name="Monier A."/>
            <person name="Salamov A."/>
            <person name="Young J."/>
            <person name="Aguilar M."/>
            <person name="Claverie J.M."/>
            <person name="Frickenhaus S."/>
            <person name="Gonzalez K."/>
            <person name="Herman E.K."/>
            <person name="Lin Y.C."/>
            <person name="Napier J."/>
            <person name="Ogata H."/>
            <person name="Sarno A.F."/>
            <person name="Shmutz J."/>
            <person name="Schroeder D."/>
            <person name="de Vargas C."/>
            <person name="Verret F."/>
            <person name="von Dassow P."/>
            <person name="Valentin K."/>
            <person name="Van de Peer Y."/>
            <person name="Wheeler G."/>
            <person name="Dacks J.B."/>
            <person name="Delwiche C.F."/>
            <person name="Dyhrman S.T."/>
            <person name="Glockner G."/>
            <person name="John U."/>
            <person name="Richards T."/>
            <person name="Worden A.Z."/>
            <person name="Zhang X."/>
            <person name="Grigoriev I.V."/>
            <person name="Allen A.E."/>
            <person name="Bidle K."/>
            <person name="Borodovsky M."/>
            <person name="Bowler C."/>
            <person name="Brownlee C."/>
            <person name="Cock J.M."/>
            <person name="Elias M."/>
            <person name="Gladyshev V.N."/>
            <person name="Groth M."/>
            <person name="Guda C."/>
            <person name="Hadaegh A."/>
            <person name="Iglesias-Rodriguez M.D."/>
            <person name="Jenkins J."/>
            <person name="Jones B.M."/>
            <person name="Lawson T."/>
            <person name="Leese F."/>
            <person name="Lindquist E."/>
            <person name="Lobanov A."/>
            <person name="Lomsadze A."/>
            <person name="Malik S.B."/>
            <person name="Marsh M.E."/>
            <person name="Mackinder L."/>
            <person name="Mock T."/>
            <person name="Mueller-Roeber B."/>
            <person name="Pagarete A."/>
            <person name="Parker M."/>
            <person name="Probert I."/>
            <person name="Quesneville H."/>
            <person name="Raines C."/>
            <person name="Rensing S.A."/>
            <person name="Riano-Pachon D.M."/>
            <person name="Richier S."/>
            <person name="Rokitta S."/>
            <person name="Shiraiwa Y."/>
            <person name="Soanes D.M."/>
            <person name="van der Giezen M."/>
            <person name="Wahlund T.M."/>
            <person name="Williams B."/>
            <person name="Wilson W."/>
            <person name="Wolfe G."/>
            <person name="Wurch L.L."/>
        </authorList>
    </citation>
    <scope>NUCLEOTIDE SEQUENCE</scope>
</reference>
<evidence type="ECO:0000313" key="3">
    <source>
        <dbReference type="Proteomes" id="UP000013827"/>
    </source>
</evidence>
<evidence type="ECO:0000313" key="2">
    <source>
        <dbReference type="EnsemblProtists" id="EOD39390"/>
    </source>
</evidence>
<evidence type="ECO:0008006" key="4">
    <source>
        <dbReference type="Google" id="ProtNLM"/>
    </source>
</evidence>
<reference evidence="2" key="2">
    <citation type="submission" date="2024-10" db="UniProtKB">
        <authorList>
            <consortium name="EnsemblProtists"/>
        </authorList>
    </citation>
    <scope>IDENTIFICATION</scope>
</reference>
<dbReference type="Proteomes" id="UP000013827">
    <property type="component" value="Unassembled WGS sequence"/>
</dbReference>
<feature type="compositionally biased region" description="Polar residues" evidence="1">
    <location>
        <begin position="42"/>
        <end position="52"/>
    </location>
</feature>
<dbReference type="HOGENOM" id="CLU_1716652_0_0_1"/>
<keyword evidence="3" id="KW-1185">Reference proteome</keyword>
<feature type="region of interest" description="Disordered" evidence="1">
    <location>
        <begin position="42"/>
        <end position="66"/>
    </location>
</feature>
<feature type="region of interest" description="Disordered" evidence="1">
    <location>
        <begin position="97"/>
        <end position="153"/>
    </location>
</feature>
<evidence type="ECO:0000256" key="1">
    <source>
        <dbReference type="SAM" id="MobiDB-lite"/>
    </source>
</evidence>
<dbReference type="AlphaFoldDB" id="A0A0D3KUF5"/>